<evidence type="ECO:0000313" key="5">
    <source>
        <dbReference type="EMBL" id="AKQ68192.1"/>
    </source>
</evidence>
<proteinExistence type="predicted"/>
<dbReference type="Pfam" id="PF06094">
    <property type="entry name" value="GGACT"/>
    <property type="match status" value="1"/>
</dbReference>
<evidence type="ECO:0000313" key="6">
    <source>
        <dbReference type="Proteomes" id="UP000009026"/>
    </source>
</evidence>
<dbReference type="PATRIC" id="fig|1297742.4.peg.5154"/>
<dbReference type="eggNOG" id="COG2105">
    <property type="taxonomic scope" value="Bacteria"/>
</dbReference>
<dbReference type="InterPro" id="IPR017939">
    <property type="entry name" value="G-Glutamylcylcotransferase"/>
</dbReference>
<dbReference type="InterPro" id="IPR009288">
    <property type="entry name" value="AIG2-like_dom"/>
</dbReference>
<feature type="binding site" evidence="3">
    <location>
        <begin position="3"/>
        <end position="8"/>
    </location>
    <ligand>
        <name>substrate</name>
    </ligand>
</feature>
<dbReference type="OrthoDB" id="141582at2"/>
<evidence type="ECO:0000256" key="2">
    <source>
        <dbReference type="PIRSR" id="PIRSR617939-1"/>
    </source>
</evidence>
<dbReference type="InterPro" id="IPR036568">
    <property type="entry name" value="GGCT-like_sf"/>
</dbReference>
<dbReference type="EMBL" id="CP012109">
    <property type="protein sequence ID" value="AKQ68192.1"/>
    <property type="molecule type" value="Genomic_DNA"/>
</dbReference>
<gene>
    <name evidence="5" type="ORF">A176_005104</name>
</gene>
<keyword evidence="1" id="KW-0456">Lyase</keyword>
<dbReference type="RefSeq" id="WP_002637935.1">
    <property type="nucleotide sequence ID" value="NZ_CP012109.1"/>
</dbReference>
<dbReference type="PANTHER" id="PTHR12935:SF0">
    <property type="entry name" value="GAMMA-GLUTAMYLCYCLOTRANSFERASE"/>
    <property type="match status" value="1"/>
</dbReference>
<evidence type="ECO:0000259" key="4">
    <source>
        <dbReference type="Pfam" id="PF06094"/>
    </source>
</evidence>
<evidence type="ECO:0000256" key="1">
    <source>
        <dbReference type="ARBA" id="ARBA00023239"/>
    </source>
</evidence>
<evidence type="ECO:0000256" key="3">
    <source>
        <dbReference type="PIRSR" id="PIRSR617939-2"/>
    </source>
</evidence>
<dbReference type="CDD" id="cd06661">
    <property type="entry name" value="GGCT_like"/>
    <property type="match status" value="1"/>
</dbReference>
<sequence length="146" mass="16287">MLYFAYGSNLDRAQMRTRCPGATVEARATLPGHTLVFGGYSRRWGGAVASLHRVRGAHVEGLLYRLTPEDLRALDAFEGHPFAYRRATRLVTDRAGLRRRALVYLQPEASIESWPPAVRYFRVLWHAYGRLGFNRAALADALGGAA</sequence>
<dbReference type="Gene3D" id="3.10.490.10">
    <property type="entry name" value="Gamma-glutamyl cyclotransferase-like"/>
    <property type="match status" value="1"/>
</dbReference>
<dbReference type="PANTHER" id="PTHR12935">
    <property type="entry name" value="GAMMA-GLUTAMYLCYCLOTRANSFERASE"/>
    <property type="match status" value="1"/>
</dbReference>
<keyword evidence="6" id="KW-1185">Reference proteome</keyword>
<protein>
    <recommendedName>
        <fullName evidence="4">Gamma-glutamylcyclotransferase AIG2-like domain-containing protein</fullName>
    </recommendedName>
</protein>
<feature type="domain" description="Gamma-glutamylcyclotransferase AIG2-like" evidence="4">
    <location>
        <begin position="3"/>
        <end position="108"/>
    </location>
</feature>
<dbReference type="GO" id="GO:0003839">
    <property type="term" value="F:gamma-glutamylcyclotransferase activity"/>
    <property type="evidence" value="ECO:0007669"/>
    <property type="project" value="InterPro"/>
</dbReference>
<feature type="binding site" evidence="3">
    <location>
        <position position="120"/>
    </location>
    <ligand>
        <name>substrate</name>
    </ligand>
</feature>
<accession>A0A0H4XIV5</accession>
<reference evidence="5 6" key="1">
    <citation type="journal article" date="2016" name="PLoS ONE">
        <title>Complete Genome Sequence and Comparative Genomics of a Novel Myxobacterium Myxococcus hansupus.</title>
        <authorList>
            <person name="Sharma G."/>
            <person name="Narwani T."/>
            <person name="Subramanian S."/>
        </authorList>
    </citation>
    <scope>NUCLEOTIDE SEQUENCE [LARGE SCALE GENOMIC DNA]</scope>
    <source>
        <strain evidence="6">mixupus</strain>
    </source>
</reference>
<organism evidence="5 6">
    <name type="scientific">Pseudomyxococcus hansupus</name>
    <dbReference type="NCBI Taxonomy" id="1297742"/>
    <lineage>
        <taxon>Bacteria</taxon>
        <taxon>Pseudomonadati</taxon>
        <taxon>Myxococcota</taxon>
        <taxon>Myxococcia</taxon>
        <taxon>Myxococcales</taxon>
        <taxon>Cystobacterineae</taxon>
        <taxon>Myxococcaceae</taxon>
        <taxon>Pseudomyxococcus</taxon>
    </lineage>
</organism>
<dbReference type="InterPro" id="IPR013024">
    <property type="entry name" value="GGCT-like"/>
</dbReference>
<dbReference type="AlphaFoldDB" id="A0A0H4XIV5"/>
<dbReference type="Proteomes" id="UP000009026">
    <property type="component" value="Chromosome"/>
</dbReference>
<name>A0A0H4XIV5_9BACT</name>
<dbReference type="KEGG" id="mym:A176_005104"/>
<feature type="active site" description="Proton acceptor" evidence="2">
    <location>
        <position position="78"/>
    </location>
</feature>
<dbReference type="SUPFAM" id="SSF110857">
    <property type="entry name" value="Gamma-glutamyl cyclotransferase-like"/>
    <property type="match status" value="1"/>
</dbReference>
<dbReference type="STRING" id="1297742.A176_005104"/>